<organism evidence="2 3">
    <name type="scientific">Candidatus Litorirhabdus singularis</name>
    <dbReference type="NCBI Taxonomy" id="2518993"/>
    <lineage>
        <taxon>Bacteria</taxon>
        <taxon>Pseudomonadati</taxon>
        <taxon>Pseudomonadota</taxon>
        <taxon>Gammaproteobacteria</taxon>
        <taxon>Cellvibrionales</taxon>
        <taxon>Halieaceae</taxon>
        <taxon>Candidatus Litorirhabdus</taxon>
    </lineage>
</organism>
<evidence type="ECO:0000259" key="1">
    <source>
        <dbReference type="Pfam" id="PF13182"/>
    </source>
</evidence>
<name>A0ABT3TLK6_9GAMM</name>
<sequence>MAGLIDRALKTPNLKDKDLAKPFGYGPPFAATYRSWLHKTGLAEQGLPLVLTPMGRIVIDKDPELESITSLWFLHHELVTDEERAEAWHYFALEFLPKHSTFSKNDLLEGLAKKLGPHSMKHFGPGSKLNQQIARKILQVYTEPAALGELGLIEQKGDEYKRLRPKTHGPWKTAESLKKAY</sequence>
<gene>
    <name evidence="2" type="ORF">EYC98_18605</name>
</gene>
<keyword evidence="3" id="KW-1185">Reference proteome</keyword>
<dbReference type="InterPro" id="IPR025248">
    <property type="entry name" value="DUF4007"/>
</dbReference>
<dbReference type="Proteomes" id="UP001143362">
    <property type="component" value="Unassembled WGS sequence"/>
</dbReference>
<accession>A0ABT3TLK6</accession>
<protein>
    <submittedName>
        <fullName evidence="2">DUF4007 family protein</fullName>
    </submittedName>
</protein>
<proteinExistence type="predicted"/>
<dbReference type="Pfam" id="PF13182">
    <property type="entry name" value="DUF4007"/>
    <property type="match status" value="1"/>
</dbReference>
<reference evidence="2" key="1">
    <citation type="submission" date="2019-02" db="EMBL/GenBank/DDBJ databases">
        <authorList>
            <person name="Li S.-H."/>
        </authorList>
    </citation>
    <scope>NUCLEOTIDE SEQUENCE</scope>
    <source>
        <strain evidence="2">IMCC14734</strain>
    </source>
</reference>
<evidence type="ECO:0000313" key="2">
    <source>
        <dbReference type="EMBL" id="MCX2982879.1"/>
    </source>
</evidence>
<dbReference type="EMBL" id="SHNN01000004">
    <property type="protein sequence ID" value="MCX2982879.1"/>
    <property type="molecule type" value="Genomic_DNA"/>
</dbReference>
<comment type="caution">
    <text evidence="2">The sequence shown here is derived from an EMBL/GenBank/DDBJ whole genome shotgun (WGS) entry which is preliminary data.</text>
</comment>
<evidence type="ECO:0000313" key="3">
    <source>
        <dbReference type="Proteomes" id="UP001143362"/>
    </source>
</evidence>
<feature type="domain" description="DUF4007" evidence="1">
    <location>
        <begin position="12"/>
        <end position="145"/>
    </location>
</feature>